<dbReference type="GO" id="GO:1990023">
    <property type="term" value="C:mitotic spindle midzone"/>
    <property type="evidence" value="ECO:0007669"/>
    <property type="project" value="TreeGrafter"/>
</dbReference>
<keyword evidence="5" id="KW-0498">Mitosis</keyword>
<dbReference type="OrthoDB" id="46159at2759"/>
<organism evidence="8 9">
    <name type="scientific">Circinella minor</name>
    <dbReference type="NCBI Taxonomy" id="1195481"/>
    <lineage>
        <taxon>Eukaryota</taxon>
        <taxon>Fungi</taxon>
        <taxon>Fungi incertae sedis</taxon>
        <taxon>Mucoromycota</taxon>
        <taxon>Mucoromycotina</taxon>
        <taxon>Mucoromycetes</taxon>
        <taxon>Mucorales</taxon>
        <taxon>Lichtheimiaceae</taxon>
        <taxon>Circinella</taxon>
    </lineage>
</organism>
<evidence type="ECO:0000256" key="4">
    <source>
        <dbReference type="ARBA" id="ARBA00022701"/>
    </source>
</evidence>
<dbReference type="PANTHER" id="PTHR21567:SF9">
    <property type="entry name" value="CLIP-ASSOCIATING PROTEIN"/>
    <property type="match status" value="1"/>
</dbReference>
<reference evidence="8 9" key="1">
    <citation type="submission" date="2020-12" db="EMBL/GenBank/DDBJ databases">
        <title>Metabolic potential, ecology and presence of endohyphal bacteria is reflected in genomic diversity of Mucoromycotina.</title>
        <authorList>
            <person name="Muszewska A."/>
            <person name="Okrasinska A."/>
            <person name="Steczkiewicz K."/>
            <person name="Drgas O."/>
            <person name="Orlowska M."/>
            <person name="Perlinska-Lenart U."/>
            <person name="Aleksandrzak-Piekarczyk T."/>
            <person name="Szatraj K."/>
            <person name="Zielenkiewicz U."/>
            <person name="Pilsyk S."/>
            <person name="Malc E."/>
            <person name="Mieczkowski P."/>
            <person name="Kruszewska J.S."/>
            <person name="Biernat P."/>
            <person name="Pawlowska J."/>
        </authorList>
    </citation>
    <scope>NUCLEOTIDE SEQUENCE [LARGE SCALE GENOMIC DNA]</scope>
    <source>
        <strain evidence="8 9">CBS 142.35</strain>
    </source>
</reference>
<dbReference type="GO" id="GO:0008017">
    <property type="term" value="F:microtubule binding"/>
    <property type="evidence" value="ECO:0007669"/>
    <property type="project" value="TreeGrafter"/>
</dbReference>
<evidence type="ECO:0000256" key="1">
    <source>
        <dbReference type="ARBA" id="ARBA00004186"/>
    </source>
</evidence>
<protein>
    <recommendedName>
        <fullName evidence="7">TOG domain-containing protein</fullName>
    </recommendedName>
</protein>
<comment type="similarity">
    <text evidence="2">Belongs to the CLASP family.</text>
</comment>
<keyword evidence="3" id="KW-0132">Cell division</keyword>
<dbReference type="AlphaFoldDB" id="A0A8H7VLC9"/>
<dbReference type="InterPro" id="IPR034085">
    <property type="entry name" value="TOG"/>
</dbReference>
<gene>
    <name evidence="8" type="ORF">INT45_006363</name>
</gene>
<feature type="region of interest" description="Disordered" evidence="6">
    <location>
        <begin position="684"/>
        <end position="739"/>
    </location>
</feature>
<feature type="domain" description="TOG" evidence="7">
    <location>
        <begin position="1"/>
        <end position="242"/>
    </location>
</feature>
<feature type="region of interest" description="Disordered" evidence="6">
    <location>
        <begin position="265"/>
        <end position="284"/>
    </location>
</feature>
<accession>A0A8H7VLC9</accession>
<dbReference type="EMBL" id="JAEPRB010000011">
    <property type="protein sequence ID" value="KAG2226956.1"/>
    <property type="molecule type" value="Genomic_DNA"/>
</dbReference>
<comment type="caution">
    <text evidence="8">The sequence shown here is derived from an EMBL/GenBank/DDBJ whole genome shotgun (WGS) entry which is preliminary data.</text>
</comment>
<dbReference type="SMART" id="SM01349">
    <property type="entry name" value="TOG"/>
    <property type="match status" value="1"/>
</dbReference>
<dbReference type="InterPro" id="IPR024395">
    <property type="entry name" value="CLASP_N_dom"/>
</dbReference>
<dbReference type="SUPFAM" id="SSF48371">
    <property type="entry name" value="ARM repeat"/>
    <property type="match status" value="1"/>
</dbReference>
<feature type="region of interest" description="Disordered" evidence="6">
    <location>
        <begin position="295"/>
        <end position="386"/>
    </location>
</feature>
<keyword evidence="4" id="KW-0493">Microtubule</keyword>
<evidence type="ECO:0000259" key="7">
    <source>
        <dbReference type="SMART" id="SM01349"/>
    </source>
</evidence>
<dbReference type="Gene3D" id="1.25.10.10">
    <property type="entry name" value="Leucine-rich Repeat Variant"/>
    <property type="match status" value="1"/>
</dbReference>
<evidence type="ECO:0000256" key="5">
    <source>
        <dbReference type="ARBA" id="ARBA00022776"/>
    </source>
</evidence>
<evidence type="ECO:0000256" key="3">
    <source>
        <dbReference type="ARBA" id="ARBA00022618"/>
    </source>
</evidence>
<evidence type="ECO:0000313" key="8">
    <source>
        <dbReference type="EMBL" id="KAG2226956.1"/>
    </source>
</evidence>
<dbReference type="GO" id="GO:0090307">
    <property type="term" value="P:mitotic spindle assembly"/>
    <property type="evidence" value="ECO:0007669"/>
    <property type="project" value="TreeGrafter"/>
</dbReference>
<dbReference type="GO" id="GO:0051301">
    <property type="term" value="P:cell division"/>
    <property type="evidence" value="ECO:0007669"/>
    <property type="project" value="UniProtKB-KW"/>
</dbReference>
<evidence type="ECO:0000256" key="6">
    <source>
        <dbReference type="SAM" id="MobiDB-lite"/>
    </source>
</evidence>
<keyword evidence="5" id="KW-0131">Cell cycle</keyword>
<dbReference type="Proteomes" id="UP000646827">
    <property type="component" value="Unassembled WGS sequence"/>
</dbReference>
<feature type="compositionally biased region" description="Low complexity" evidence="6">
    <location>
        <begin position="303"/>
        <end position="326"/>
    </location>
</feature>
<dbReference type="InterPro" id="IPR011989">
    <property type="entry name" value="ARM-like"/>
</dbReference>
<evidence type="ECO:0000313" key="9">
    <source>
        <dbReference type="Proteomes" id="UP000646827"/>
    </source>
</evidence>
<dbReference type="InterPro" id="IPR016024">
    <property type="entry name" value="ARM-type_fold"/>
</dbReference>
<dbReference type="Pfam" id="PF12348">
    <property type="entry name" value="CLASP_N"/>
    <property type="match status" value="1"/>
</dbReference>
<feature type="compositionally biased region" description="Low complexity" evidence="6">
    <location>
        <begin position="371"/>
        <end position="386"/>
    </location>
</feature>
<evidence type="ECO:0000256" key="2">
    <source>
        <dbReference type="ARBA" id="ARBA00009549"/>
    </source>
</evidence>
<proteinExistence type="inferred from homology"/>
<comment type="subcellular location">
    <subcellularLocation>
        <location evidence="1">Cytoplasm</location>
        <location evidence="1">Cytoskeleton</location>
        <location evidence="1">Spindle</location>
    </subcellularLocation>
</comment>
<dbReference type="PANTHER" id="PTHR21567">
    <property type="entry name" value="CLASP"/>
    <property type="match status" value="1"/>
</dbReference>
<sequence length="1053" mass="119573">MKETERYLSSMLKHFDGKESEANWEAREQTIIRLREFVQSTNTPEEKNSLARWIRSYGDAIGQSVQSLRTTLVLSALGLVEDIGTHLGNDLDPFTTDLLFIRMLRCASTLKKIIAKHSMDACTSYLSNIPYRNRIMQQITESMSEKNIQLRHHATIYLKTILETHATSVAIEKSGGLDLAEKAIKKALSDASPMVRESCRKLFLVLQTYWPGRASRLLQSLDSNVQKSLDKITNTKPIMKRPNSYRSSISSVSSFSTVSTVSTCSSWSSASTTSSISSSRPSIRSRLYSQPTLRTNSTLSHLPSSQNPSNVPSPSRSSIASSSSSSHTRSAKLASLPPPMRRIPRKRVHEEEQDDVKLKTQRQTNDRISNADKNINCNNNSSNRSSNTVMDYEQEEQYSSSHLAKATLLQMLKSTDVDSNCRAIRRLSKKLKGLSNLYQDSYILPNDVPSSMDLQPILIKYMSYETDNSTFWKTLMSWDCLVAVYTRMIHIQHYIPALILVSQGYNNRVFSQQQRSSINKTCQIGLRRLRSYLTSYDPELPKHLLQVLDKVSVIYNQDPQQRDTIILYIIEWMDEIVCEYVGLGMDNEEQDDNIIMQVKEGSDYYFEQDGHPAYPWFEDETNMRQVISRVLSMLETIREEECGGEEDEEHGIKLYKTLKTLVSRLRLSNERVFDPYTERFEVVMQTPPHRSSNKNSSDDNSPLMGQDWKFDDDTIDAIPDDEGENSEGVESTGATQEFSKMDLQVNKNFRNVTTGTEVQVADLEIPSAIIHKQQQLPPSSSLHQEKLDHKLRDALSRSLEEPVSQEKFVTWQELSARYPVYHPMDQSSTITPSSPSYAAFTLWTDDGSPSGPFIVLFEKIMATVVHVSEQDQSKAIDALRLVKSLLRNQPAVLKYYEGVTTNKSGQASSSSISYLLAEFLLTTVTSSFIKLSSLAETAFEDLLFVLLDNQKLQIIWLLLGEWLKNNEQKSAVRVLFVYLSKFATTVENTTLESSLDPNILIKGYNHTELVVRRACVQAIVEIHKVLGEDFLKTYLAPSLRVDQVNLLRHYIGN</sequence>
<dbReference type="GO" id="GO:0005815">
    <property type="term" value="C:microtubule organizing center"/>
    <property type="evidence" value="ECO:0007669"/>
    <property type="project" value="TreeGrafter"/>
</dbReference>
<feature type="compositionally biased region" description="Polar residues" evidence="6">
    <location>
        <begin position="728"/>
        <end position="738"/>
    </location>
</feature>
<dbReference type="GO" id="GO:0005881">
    <property type="term" value="C:cytoplasmic microtubule"/>
    <property type="evidence" value="ECO:0007669"/>
    <property type="project" value="TreeGrafter"/>
</dbReference>
<feature type="compositionally biased region" description="Acidic residues" evidence="6">
    <location>
        <begin position="713"/>
        <end position="727"/>
    </location>
</feature>
<keyword evidence="9" id="KW-1185">Reference proteome</keyword>
<name>A0A8H7VLC9_9FUNG</name>
<dbReference type="GO" id="GO:0005876">
    <property type="term" value="C:spindle microtubule"/>
    <property type="evidence" value="ECO:0007669"/>
    <property type="project" value="TreeGrafter"/>
</dbReference>